<dbReference type="InterPro" id="IPR012318">
    <property type="entry name" value="HTH_CRP"/>
</dbReference>
<dbReference type="SUPFAM" id="SSF46785">
    <property type="entry name" value="Winged helix' DNA-binding domain"/>
    <property type="match status" value="1"/>
</dbReference>
<evidence type="ECO:0000313" key="6">
    <source>
        <dbReference type="EMBL" id="NBG67122.1"/>
    </source>
</evidence>
<dbReference type="Proteomes" id="UP000470771">
    <property type="component" value="Unassembled WGS sequence"/>
</dbReference>
<dbReference type="InterPro" id="IPR036390">
    <property type="entry name" value="WH_DNA-bd_sf"/>
</dbReference>
<dbReference type="GO" id="GO:0003677">
    <property type="term" value="F:DNA binding"/>
    <property type="evidence" value="ECO:0007669"/>
    <property type="project" value="UniProtKB-KW"/>
</dbReference>
<keyword evidence="3" id="KW-0804">Transcription</keyword>
<evidence type="ECO:0000256" key="1">
    <source>
        <dbReference type="ARBA" id="ARBA00023015"/>
    </source>
</evidence>
<dbReference type="GO" id="GO:0005829">
    <property type="term" value="C:cytosol"/>
    <property type="evidence" value="ECO:0007669"/>
    <property type="project" value="TreeGrafter"/>
</dbReference>
<evidence type="ECO:0000313" key="7">
    <source>
        <dbReference type="Proteomes" id="UP000470771"/>
    </source>
</evidence>
<protein>
    <submittedName>
        <fullName evidence="6">Cyclic nucleotide-binding domain-containing protein</fullName>
    </submittedName>
</protein>
<dbReference type="InterPro" id="IPR000595">
    <property type="entry name" value="cNMP-bd_dom"/>
</dbReference>
<dbReference type="GO" id="GO:0003700">
    <property type="term" value="F:DNA-binding transcription factor activity"/>
    <property type="evidence" value="ECO:0007669"/>
    <property type="project" value="TreeGrafter"/>
</dbReference>
<name>A0A6N9NML0_9FLAO</name>
<accession>A0A6N9NML0</accession>
<evidence type="ECO:0000259" key="5">
    <source>
        <dbReference type="PROSITE" id="PS51063"/>
    </source>
</evidence>
<dbReference type="SUPFAM" id="SSF51206">
    <property type="entry name" value="cAMP-binding domain-like"/>
    <property type="match status" value="1"/>
</dbReference>
<dbReference type="Pfam" id="PF00027">
    <property type="entry name" value="cNMP_binding"/>
    <property type="match status" value="1"/>
</dbReference>
<dbReference type="InterPro" id="IPR014710">
    <property type="entry name" value="RmlC-like_jellyroll"/>
</dbReference>
<dbReference type="SMART" id="SM00100">
    <property type="entry name" value="cNMP"/>
    <property type="match status" value="1"/>
</dbReference>
<dbReference type="AlphaFoldDB" id="A0A6N9NML0"/>
<dbReference type="CDD" id="cd00038">
    <property type="entry name" value="CAP_ED"/>
    <property type="match status" value="1"/>
</dbReference>
<dbReference type="PROSITE" id="PS51063">
    <property type="entry name" value="HTH_CRP_2"/>
    <property type="match status" value="1"/>
</dbReference>
<dbReference type="InterPro" id="IPR018490">
    <property type="entry name" value="cNMP-bd_dom_sf"/>
</dbReference>
<dbReference type="EMBL" id="WWNE01000012">
    <property type="protein sequence ID" value="NBG67122.1"/>
    <property type="molecule type" value="Genomic_DNA"/>
</dbReference>
<gene>
    <name evidence="6" type="ORF">GQN54_13415</name>
</gene>
<dbReference type="RefSeq" id="WP_160634069.1">
    <property type="nucleotide sequence ID" value="NZ_WWNE01000012.1"/>
</dbReference>
<evidence type="ECO:0000256" key="2">
    <source>
        <dbReference type="ARBA" id="ARBA00023125"/>
    </source>
</evidence>
<evidence type="ECO:0000256" key="3">
    <source>
        <dbReference type="ARBA" id="ARBA00023163"/>
    </source>
</evidence>
<reference evidence="6 7" key="1">
    <citation type="submission" date="2019-12" db="EMBL/GenBank/DDBJ databases">
        <authorList>
            <person name="Zhao J."/>
        </authorList>
    </citation>
    <scope>NUCLEOTIDE SEQUENCE [LARGE SCALE GENOMIC DNA]</scope>
    <source>
        <strain evidence="6 7">S-15</strain>
    </source>
</reference>
<sequence length="235" mass="26225">MKEKLEIPSCQKCGARQKSVFCSLNSDQLVQLNEEKGCDFYSKGEIIFKEGSYSKGLFCVNKGKVKLSRLGQSGKEQIVRFATAGDVMGYNSMLSKRALGASAIALEDSVVCFVPAAHFFELIKQEPEFSLKMLELTAKNWDNASKLITNMAQKTTKQRLAEMLLWLKETFGLDKDDCIDVQLSREEIANMVGTATEAVIRLLADFKKNKLISLEGKRIKLLDIHGLVMIADLVD</sequence>
<evidence type="ECO:0000259" key="4">
    <source>
        <dbReference type="PROSITE" id="PS50042"/>
    </source>
</evidence>
<dbReference type="Gene3D" id="1.10.10.10">
    <property type="entry name" value="Winged helix-like DNA-binding domain superfamily/Winged helix DNA-binding domain"/>
    <property type="match status" value="1"/>
</dbReference>
<feature type="domain" description="HTH crp-type" evidence="5">
    <location>
        <begin position="154"/>
        <end position="225"/>
    </location>
</feature>
<keyword evidence="1" id="KW-0805">Transcription regulation</keyword>
<dbReference type="InterPro" id="IPR036388">
    <property type="entry name" value="WH-like_DNA-bd_sf"/>
</dbReference>
<dbReference type="PANTHER" id="PTHR24567:SF28">
    <property type="entry name" value="LISTERIOLYSIN REGULATORY PROTEIN"/>
    <property type="match status" value="1"/>
</dbReference>
<organism evidence="6 7">
    <name type="scientific">Acidiluteibacter ferrifornacis</name>
    <dbReference type="NCBI Taxonomy" id="2692424"/>
    <lineage>
        <taxon>Bacteria</taxon>
        <taxon>Pseudomonadati</taxon>
        <taxon>Bacteroidota</taxon>
        <taxon>Flavobacteriia</taxon>
        <taxon>Flavobacteriales</taxon>
        <taxon>Cryomorphaceae</taxon>
        <taxon>Acidiluteibacter</taxon>
    </lineage>
</organism>
<dbReference type="Gene3D" id="2.60.120.10">
    <property type="entry name" value="Jelly Rolls"/>
    <property type="match status" value="1"/>
</dbReference>
<keyword evidence="2" id="KW-0238">DNA-binding</keyword>
<dbReference type="InterPro" id="IPR050397">
    <property type="entry name" value="Env_Response_Regulators"/>
</dbReference>
<feature type="domain" description="Cyclic nucleotide-binding" evidence="4">
    <location>
        <begin position="20"/>
        <end position="140"/>
    </location>
</feature>
<dbReference type="PROSITE" id="PS50042">
    <property type="entry name" value="CNMP_BINDING_3"/>
    <property type="match status" value="1"/>
</dbReference>
<proteinExistence type="predicted"/>
<comment type="caution">
    <text evidence="6">The sequence shown here is derived from an EMBL/GenBank/DDBJ whole genome shotgun (WGS) entry which is preliminary data.</text>
</comment>
<keyword evidence="7" id="KW-1185">Reference proteome</keyword>
<dbReference type="SMART" id="SM00419">
    <property type="entry name" value="HTH_CRP"/>
    <property type="match status" value="1"/>
</dbReference>
<dbReference type="CDD" id="cd00092">
    <property type="entry name" value="HTH_CRP"/>
    <property type="match status" value="1"/>
</dbReference>
<dbReference type="PANTHER" id="PTHR24567">
    <property type="entry name" value="CRP FAMILY TRANSCRIPTIONAL REGULATORY PROTEIN"/>
    <property type="match status" value="1"/>
</dbReference>
<dbReference type="Pfam" id="PF13545">
    <property type="entry name" value="HTH_Crp_2"/>
    <property type="match status" value="1"/>
</dbReference>
<dbReference type="PRINTS" id="PR00034">
    <property type="entry name" value="HTHCRP"/>
</dbReference>